<dbReference type="AlphaFoldDB" id="A0A2N3VFH3"/>
<dbReference type="EMBL" id="PJMW01000002">
    <property type="protein sequence ID" value="PKV80347.1"/>
    <property type="molecule type" value="Genomic_DNA"/>
</dbReference>
<protein>
    <submittedName>
        <fullName evidence="2">Uncharacterized protein</fullName>
    </submittedName>
</protein>
<organism evidence="2 3">
    <name type="scientific">Nocardia fluminea</name>
    <dbReference type="NCBI Taxonomy" id="134984"/>
    <lineage>
        <taxon>Bacteria</taxon>
        <taxon>Bacillati</taxon>
        <taxon>Actinomycetota</taxon>
        <taxon>Actinomycetes</taxon>
        <taxon>Mycobacteriales</taxon>
        <taxon>Nocardiaceae</taxon>
        <taxon>Nocardia</taxon>
    </lineage>
</organism>
<feature type="region of interest" description="Disordered" evidence="1">
    <location>
        <begin position="1"/>
        <end position="34"/>
    </location>
</feature>
<proteinExistence type="predicted"/>
<accession>A0A2N3VFH3</accession>
<evidence type="ECO:0000313" key="2">
    <source>
        <dbReference type="EMBL" id="PKV80347.1"/>
    </source>
</evidence>
<gene>
    <name evidence="2" type="ORF">ATK86_4770</name>
</gene>
<evidence type="ECO:0000256" key="1">
    <source>
        <dbReference type="SAM" id="MobiDB-lite"/>
    </source>
</evidence>
<sequence length="83" mass="8678">MKSPTSAGAIPAEPSFMGRPRSSEGSVVSSPARQTLAPSVNITVAAGRAQCLFVGRTAHSYREAAHISTWSHRTGASIPSLDR</sequence>
<keyword evidence="3" id="KW-1185">Reference proteome</keyword>
<evidence type="ECO:0000313" key="3">
    <source>
        <dbReference type="Proteomes" id="UP000233766"/>
    </source>
</evidence>
<name>A0A2N3VFH3_9NOCA</name>
<feature type="compositionally biased region" description="Polar residues" evidence="1">
    <location>
        <begin position="23"/>
        <end position="34"/>
    </location>
</feature>
<dbReference type="Proteomes" id="UP000233766">
    <property type="component" value="Unassembled WGS sequence"/>
</dbReference>
<reference evidence="2 3" key="1">
    <citation type="submission" date="2017-12" db="EMBL/GenBank/DDBJ databases">
        <title>Sequencing the genomes of 1000 Actinobacteria strains.</title>
        <authorList>
            <person name="Klenk H.-P."/>
        </authorList>
    </citation>
    <scope>NUCLEOTIDE SEQUENCE [LARGE SCALE GENOMIC DNA]</scope>
    <source>
        <strain evidence="2 3">DSM 44489</strain>
    </source>
</reference>
<comment type="caution">
    <text evidence="2">The sequence shown here is derived from an EMBL/GenBank/DDBJ whole genome shotgun (WGS) entry which is preliminary data.</text>
</comment>